<accession>A0A401SUH6</accession>
<dbReference type="InterPro" id="IPR027814">
    <property type="entry name" value="DUF4562"/>
</dbReference>
<dbReference type="EMBL" id="BEZZ01000565">
    <property type="protein sequence ID" value="GCC34064.1"/>
    <property type="molecule type" value="Genomic_DNA"/>
</dbReference>
<comment type="caution">
    <text evidence="1">The sequence shown here is derived from an EMBL/GenBank/DDBJ whole genome shotgun (WGS) entry which is preliminary data.</text>
</comment>
<dbReference type="Pfam" id="PF15123">
    <property type="entry name" value="DUF4562"/>
    <property type="match status" value="2"/>
</dbReference>
<protein>
    <submittedName>
        <fullName evidence="1">Uncharacterized protein</fullName>
    </submittedName>
</protein>
<dbReference type="AlphaFoldDB" id="A0A401SUH6"/>
<reference evidence="1 2" key="1">
    <citation type="journal article" date="2018" name="Nat. Ecol. Evol.">
        <title>Shark genomes provide insights into elasmobranch evolution and the origin of vertebrates.</title>
        <authorList>
            <person name="Hara Y"/>
            <person name="Yamaguchi K"/>
            <person name="Onimaru K"/>
            <person name="Kadota M"/>
            <person name="Koyanagi M"/>
            <person name="Keeley SD"/>
            <person name="Tatsumi K"/>
            <person name="Tanaka K"/>
            <person name="Motone F"/>
            <person name="Kageyama Y"/>
            <person name="Nozu R"/>
            <person name="Adachi N"/>
            <person name="Nishimura O"/>
            <person name="Nakagawa R"/>
            <person name="Tanegashima C"/>
            <person name="Kiyatake I"/>
            <person name="Matsumoto R"/>
            <person name="Murakumo K"/>
            <person name="Nishida K"/>
            <person name="Terakita A"/>
            <person name="Kuratani S"/>
            <person name="Sato K"/>
            <person name="Hyodo S Kuraku.S."/>
        </authorList>
    </citation>
    <scope>NUCLEOTIDE SEQUENCE [LARGE SCALE GENOMIC DNA]</scope>
</reference>
<sequence length="206" mass="23555">MSLWEGSHSARAVQLGLSLLGRQVLVDYYKTNWEQMPLRTGRNNHFPVPAEPKGGVVFTGPDASRHFRPKFSDFPYYIGESQHVSAESTGNLNYLYRAAPYGSYQQGEFRQQAQDKLTHRYQNPWQPPPAVLDRQSLGRAFLAWPLKKFREPRECIRSKKTAVSPLCESGMDTLCGTQDGEKQDIYEKKDKDPLDLEEQGLVFDDI</sequence>
<dbReference type="OrthoDB" id="6140842at2759"/>
<organism evidence="1 2">
    <name type="scientific">Chiloscyllium punctatum</name>
    <name type="common">Brownbanded bambooshark</name>
    <name type="synonym">Hemiscyllium punctatum</name>
    <dbReference type="NCBI Taxonomy" id="137246"/>
    <lineage>
        <taxon>Eukaryota</taxon>
        <taxon>Metazoa</taxon>
        <taxon>Chordata</taxon>
        <taxon>Craniata</taxon>
        <taxon>Vertebrata</taxon>
        <taxon>Chondrichthyes</taxon>
        <taxon>Elasmobranchii</taxon>
        <taxon>Galeomorphii</taxon>
        <taxon>Galeoidea</taxon>
        <taxon>Orectolobiformes</taxon>
        <taxon>Hemiscylliidae</taxon>
        <taxon>Chiloscyllium</taxon>
    </lineage>
</organism>
<dbReference type="PANTHER" id="PTHR34833">
    <property type="entry name" value="GENE, 17359-RELATED"/>
    <property type="match status" value="1"/>
</dbReference>
<dbReference type="OMA" id="PYYIGES"/>
<name>A0A401SUH6_CHIPU</name>
<keyword evidence="2" id="KW-1185">Reference proteome</keyword>
<dbReference type="Proteomes" id="UP000287033">
    <property type="component" value="Unassembled WGS sequence"/>
</dbReference>
<proteinExistence type="predicted"/>
<gene>
    <name evidence="1" type="ORF">chiPu_0012537</name>
</gene>
<dbReference type="PANTHER" id="PTHR34833:SF1">
    <property type="entry name" value="GENE, 17359-RELATED"/>
    <property type="match status" value="1"/>
</dbReference>
<evidence type="ECO:0000313" key="2">
    <source>
        <dbReference type="Proteomes" id="UP000287033"/>
    </source>
</evidence>
<evidence type="ECO:0000313" key="1">
    <source>
        <dbReference type="EMBL" id="GCC34064.1"/>
    </source>
</evidence>